<dbReference type="Proteomes" id="UP000799757">
    <property type="component" value="Unassembled WGS sequence"/>
</dbReference>
<proteinExistence type="predicted"/>
<sequence>MAVPFIPHCSLVATQDRLQYLLQLQNESEKRTRDHVPEEQSVSLPSTIISGELAVLSPVPSITGSHQDRLLDQAQATQPKPSILGALRRLQHSKSTEELRSAKGARVSIKRRLRRETQLQDKQGTEKVGLEALRRFEGHFEGWVKGGDGTGVYRFEGGKARSSERAFRKAVSNDGQPETPDFQLFPTVIWPCSENLRRTRHGSTNYPATTLFRRCSKLFTNPFAPEFSLDPTKLAFPSALLSCDLCMQQTTTKSCPPRSISILDVGGDFAANRHSFQTAILRPSPECLKYAYQKP</sequence>
<organism evidence="1 2">
    <name type="scientific">Melanomma pulvis-pyrius CBS 109.77</name>
    <dbReference type="NCBI Taxonomy" id="1314802"/>
    <lineage>
        <taxon>Eukaryota</taxon>
        <taxon>Fungi</taxon>
        <taxon>Dikarya</taxon>
        <taxon>Ascomycota</taxon>
        <taxon>Pezizomycotina</taxon>
        <taxon>Dothideomycetes</taxon>
        <taxon>Pleosporomycetidae</taxon>
        <taxon>Pleosporales</taxon>
        <taxon>Melanommataceae</taxon>
        <taxon>Melanomma</taxon>
    </lineage>
</organism>
<dbReference type="AlphaFoldDB" id="A0A6A6X7N8"/>
<protein>
    <submittedName>
        <fullName evidence="1">Uncharacterized protein</fullName>
    </submittedName>
</protein>
<gene>
    <name evidence="1" type="ORF">K505DRAFT_388035</name>
</gene>
<reference evidence="1" key="1">
    <citation type="journal article" date="2020" name="Stud. Mycol.">
        <title>101 Dothideomycetes genomes: a test case for predicting lifestyles and emergence of pathogens.</title>
        <authorList>
            <person name="Haridas S."/>
            <person name="Albert R."/>
            <person name="Binder M."/>
            <person name="Bloem J."/>
            <person name="Labutti K."/>
            <person name="Salamov A."/>
            <person name="Andreopoulos B."/>
            <person name="Baker S."/>
            <person name="Barry K."/>
            <person name="Bills G."/>
            <person name="Bluhm B."/>
            <person name="Cannon C."/>
            <person name="Castanera R."/>
            <person name="Culley D."/>
            <person name="Daum C."/>
            <person name="Ezra D."/>
            <person name="Gonzalez J."/>
            <person name="Henrissat B."/>
            <person name="Kuo A."/>
            <person name="Liang C."/>
            <person name="Lipzen A."/>
            <person name="Lutzoni F."/>
            <person name="Magnuson J."/>
            <person name="Mondo S."/>
            <person name="Nolan M."/>
            <person name="Ohm R."/>
            <person name="Pangilinan J."/>
            <person name="Park H.-J."/>
            <person name="Ramirez L."/>
            <person name="Alfaro M."/>
            <person name="Sun H."/>
            <person name="Tritt A."/>
            <person name="Yoshinaga Y."/>
            <person name="Zwiers L.-H."/>
            <person name="Turgeon B."/>
            <person name="Goodwin S."/>
            <person name="Spatafora J."/>
            <person name="Crous P."/>
            <person name="Grigoriev I."/>
        </authorList>
    </citation>
    <scope>NUCLEOTIDE SEQUENCE</scope>
    <source>
        <strain evidence="1">CBS 109.77</strain>
    </source>
</reference>
<keyword evidence="2" id="KW-1185">Reference proteome</keyword>
<dbReference type="EMBL" id="MU001985">
    <property type="protein sequence ID" value="KAF2792113.1"/>
    <property type="molecule type" value="Genomic_DNA"/>
</dbReference>
<evidence type="ECO:0000313" key="2">
    <source>
        <dbReference type="Proteomes" id="UP000799757"/>
    </source>
</evidence>
<evidence type="ECO:0000313" key="1">
    <source>
        <dbReference type="EMBL" id="KAF2792113.1"/>
    </source>
</evidence>
<name>A0A6A6X7N8_9PLEO</name>
<accession>A0A6A6X7N8</accession>